<evidence type="ECO:0000256" key="2">
    <source>
        <dbReference type="ARBA" id="ARBA00022777"/>
    </source>
</evidence>
<evidence type="ECO:0008006" key="9">
    <source>
        <dbReference type="Google" id="ProtNLM"/>
    </source>
</evidence>
<dbReference type="InterPro" id="IPR036890">
    <property type="entry name" value="HATPase_C_sf"/>
</dbReference>
<protein>
    <recommendedName>
        <fullName evidence="9">Histidine kinase domain-containing protein</fullName>
    </recommendedName>
</protein>
<keyword evidence="4" id="KW-0472">Membrane</keyword>
<evidence type="ECO:0000313" key="7">
    <source>
        <dbReference type="EMBL" id="MBB2144297.1"/>
    </source>
</evidence>
<dbReference type="EMBL" id="WNXD01000001">
    <property type="protein sequence ID" value="MBB2144297.1"/>
    <property type="molecule type" value="Genomic_DNA"/>
</dbReference>
<evidence type="ECO:0000259" key="6">
    <source>
        <dbReference type="Pfam" id="PF07730"/>
    </source>
</evidence>
<dbReference type="Pfam" id="PF02518">
    <property type="entry name" value="HATPase_c"/>
    <property type="match status" value="1"/>
</dbReference>
<evidence type="ECO:0000256" key="1">
    <source>
        <dbReference type="ARBA" id="ARBA00022679"/>
    </source>
</evidence>
<keyword evidence="2" id="KW-0418">Kinase</keyword>
<dbReference type="Gene3D" id="1.20.5.1930">
    <property type="match status" value="1"/>
</dbReference>
<sequence>MDNIYLLIFYSVLAIFILVTFFLVLYIRNQNMVWQQRKLFQDTEIQQQKQLLSAVIDSQEIERKRIGEDLHDEVGGTLSAIKLMLNAAMRQYNPADQEVILPAKQLIDKMIVDVRNIAHDLSPPGLAMFGLYTSIEGFVSLINKTGELEIAISNELTTEEKLLSEKAELALFRVITQLIANTLKHANATKIEICFKELENTLEIVYQDNGKGFDVAVLDERKGIGMQNIMSRLQMINATYTLETSLDKGFKMTISCLLDS</sequence>
<keyword evidence="8" id="KW-1185">Reference proteome</keyword>
<dbReference type="Pfam" id="PF07730">
    <property type="entry name" value="HisKA_3"/>
    <property type="match status" value="1"/>
</dbReference>
<name>A0A923IVP7_9SPHI</name>
<gene>
    <name evidence="7" type="ORF">GM921_02255</name>
</gene>
<evidence type="ECO:0000256" key="3">
    <source>
        <dbReference type="ARBA" id="ARBA00023012"/>
    </source>
</evidence>
<dbReference type="InterPro" id="IPR003594">
    <property type="entry name" value="HATPase_dom"/>
</dbReference>
<evidence type="ECO:0000256" key="4">
    <source>
        <dbReference type="SAM" id="Phobius"/>
    </source>
</evidence>
<dbReference type="AlphaFoldDB" id="A0A923IVP7"/>
<dbReference type="Proteomes" id="UP000601055">
    <property type="component" value="Unassembled WGS sequence"/>
</dbReference>
<organism evidence="7 8">
    <name type="scientific">Pedobacter planticolens</name>
    <dbReference type="NCBI Taxonomy" id="2679964"/>
    <lineage>
        <taxon>Bacteria</taxon>
        <taxon>Pseudomonadati</taxon>
        <taxon>Bacteroidota</taxon>
        <taxon>Sphingobacteriia</taxon>
        <taxon>Sphingobacteriales</taxon>
        <taxon>Sphingobacteriaceae</taxon>
        <taxon>Pedobacter</taxon>
    </lineage>
</organism>
<feature type="transmembrane region" description="Helical" evidence="4">
    <location>
        <begin position="6"/>
        <end position="27"/>
    </location>
</feature>
<evidence type="ECO:0000313" key="8">
    <source>
        <dbReference type="Proteomes" id="UP000601055"/>
    </source>
</evidence>
<dbReference type="PANTHER" id="PTHR24421">
    <property type="entry name" value="NITRATE/NITRITE SENSOR PROTEIN NARX-RELATED"/>
    <property type="match status" value="1"/>
</dbReference>
<reference evidence="7" key="1">
    <citation type="submission" date="2019-11" db="EMBL/GenBank/DDBJ databases">
        <title>Description of Pedobacter sp. LMG 31464T.</title>
        <authorList>
            <person name="Carlier A."/>
            <person name="Qi S."/>
            <person name="Vandamme P."/>
        </authorList>
    </citation>
    <scope>NUCLEOTIDE SEQUENCE</scope>
    <source>
        <strain evidence="7">LMG 31464</strain>
    </source>
</reference>
<comment type="caution">
    <text evidence="7">The sequence shown here is derived from an EMBL/GenBank/DDBJ whole genome shotgun (WGS) entry which is preliminary data.</text>
</comment>
<feature type="domain" description="Histidine kinase/HSP90-like ATPase" evidence="5">
    <location>
        <begin position="168"/>
        <end position="255"/>
    </location>
</feature>
<keyword evidence="4" id="KW-1133">Transmembrane helix</keyword>
<dbReference type="GO" id="GO:0000155">
    <property type="term" value="F:phosphorelay sensor kinase activity"/>
    <property type="evidence" value="ECO:0007669"/>
    <property type="project" value="InterPro"/>
</dbReference>
<dbReference type="SUPFAM" id="SSF55874">
    <property type="entry name" value="ATPase domain of HSP90 chaperone/DNA topoisomerase II/histidine kinase"/>
    <property type="match status" value="1"/>
</dbReference>
<dbReference type="PANTHER" id="PTHR24421:SF59">
    <property type="entry name" value="OXYGEN SENSOR HISTIDINE KINASE NREB"/>
    <property type="match status" value="1"/>
</dbReference>
<keyword evidence="4" id="KW-0812">Transmembrane</keyword>
<dbReference type="RefSeq" id="WP_182920990.1">
    <property type="nucleotide sequence ID" value="NZ_WNXD01000001.1"/>
</dbReference>
<feature type="domain" description="Signal transduction histidine kinase subgroup 3 dimerisation and phosphoacceptor" evidence="6">
    <location>
        <begin position="62"/>
        <end position="125"/>
    </location>
</feature>
<dbReference type="Gene3D" id="3.30.565.10">
    <property type="entry name" value="Histidine kinase-like ATPase, C-terminal domain"/>
    <property type="match status" value="1"/>
</dbReference>
<dbReference type="CDD" id="cd16917">
    <property type="entry name" value="HATPase_UhpB-NarQ-NarX-like"/>
    <property type="match status" value="1"/>
</dbReference>
<keyword evidence="3" id="KW-0902">Two-component regulatory system</keyword>
<dbReference type="GO" id="GO:0016020">
    <property type="term" value="C:membrane"/>
    <property type="evidence" value="ECO:0007669"/>
    <property type="project" value="InterPro"/>
</dbReference>
<evidence type="ECO:0000259" key="5">
    <source>
        <dbReference type="Pfam" id="PF02518"/>
    </source>
</evidence>
<dbReference type="GO" id="GO:0046983">
    <property type="term" value="F:protein dimerization activity"/>
    <property type="evidence" value="ECO:0007669"/>
    <property type="project" value="InterPro"/>
</dbReference>
<dbReference type="InterPro" id="IPR050482">
    <property type="entry name" value="Sensor_HK_TwoCompSys"/>
</dbReference>
<proteinExistence type="predicted"/>
<accession>A0A923IVP7</accession>
<keyword evidence="1" id="KW-0808">Transferase</keyword>
<dbReference type="InterPro" id="IPR011712">
    <property type="entry name" value="Sig_transdc_His_kin_sub3_dim/P"/>
</dbReference>